<dbReference type="EMBL" id="GL377581">
    <property type="protein sequence ID" value="EFJ27814.1"/>
    <property type="molecule type" value="Genomic_DNA"/>
</dbReference>
<keyword evidence="2" id="KW-1185">Reference proteome</keyword>
<dbReference type="HOGENOM" id="CLU_746798_0_0_1"/>
<protein>
    <submittedName>
        <fullName evidence="1">Uncharacterized protein</fullName>
    </submittedName>
</protein>
<evidence type="ECO:0000313" key="1">
    <source>
        <dbReference type="EMBL" id="EFJ27814.1"/>
    </source>
</evidence>
<dbReference type="Gene3D" id="1.25.40.10">
    <property type="entry name" value="Tetratricopeptide repeat domain"/>
    <property type="match status" value="1"/>
</dbReference>
<dbReference type="PANTHER" id="PTHR47643">
    <property type="entry name" value="TPR DOMAIN PROTEIN (AFU_ORTHOLOGUE AFUA_5G12710)"/>
    <property type="match status" value="1"/>
</dbReference>
<name>D8RIW4_SELML</name>
<dbReference type="SMART" id="SM00028">
    <property type="entry name" value="TPR"/>
    <property type="match status" value="2"/>
</dbReference>
<dbReference type="Proteomes" id="UP000001514">
    <property type="component" value="Unassembled WGS sequence"/>
</dbReference>
<dbReference type="InterPro" id="IPR019734">
    <property type="entry name" value="TPR_rpt"/>
</dbReference>
<dbReference type="AlphaFoldDB" id="D8RIW4"/>
<dbReference type="KEGG" id="smo:SELMODRAFT_411739"/>
<dbReference type="InterPro" id="IPR053209">
    <property type="entry name" value="Gramillin-biosynth_MTr"/>
</dbReference>
<accession>D8RIW4</accession>
<sequence length="371" mass="41487">MELFSKGASSSRAPASQLVDLMMQMGVDDRPSQLRMIDFAVSASEILCEGVQKIRKNMEVALSRIRDFVDQEIIDDLFSDDRWKEKNEVTYNQSERVIPFVAVFCFRKGASTSDSAPASWEGIPELQEDLFPGISREAQKRQRLHSLITRAPKVINFELGGMNRLREEQLALSGTIEGSKLGGSNDFILYLSGPIEVRLLFVARSDSSLEELEALYPKGASITVKKHLRLEGRCVVDNPGNVEIVSCFPTTMRELGQKASSELRSLGNQHFHRKQYLAAIELYNLSISKADNERDKLLAFGNASHCHLELENFFCALQNAEKALALTNATENVLSVKLLTRKGRALHGMLKYKDAVQAYKLALLQQRSTGS</sequence>
<dbReference type="STRING" id="88036.D8RIW4"/>
<proteinExistence type="predicted"/>
<dbReference type="InParanoid" id="D8RIW4"/>
<dbReference type="PANTHER" id="PTHR47643:SF2">
    <property type="entry name" value="TPR DOMAIN PROTEIN (AFU_ORTHOLOGUE AFUA_5G12710)"/>
    <property type="match status" value="1"/>
</dbReference>
<dbReference type="InterPro" id="IPR011990">
    <property type="entry name" value="TPR-like_helical_dom_sf"/>
</dbReference>
<reference evidence="1 2" key="1">
    <citation type="journal article" date="2011" name="Science">
        <title>The Selaginella genome identifies genetic changes associated with the evolution of vascular plants.</title>
        <authorList>
            <person name="Banks J.A."/>
            <person name="Nishiyama T."/>
            <person name="Hasebe M."/>
            <person name="Bowman J.L."/>
            <person name="Gribskov M."/>
            <person name="dePamphilis C."/>
            <person name="Albert V.A."/>
            <person name="Aono N."/>
            <person name="Aoyama T."/>
            <person name="Ambrose B.A."/>
            <person name="Ashton N.W."/>
            <person name="Axtell M.J."/>
            <person name="Barker E."/>
            <person name="Barker M.S."/>
            <person name="Bennetzen J.L."/>
            <person name="Bonawitz N.D."/>
            <person name="Chapple C."/>
            <person name="Cheng C."/>
            <person name="Correa L.G."/>
            <person name="Dacre M."/>
            <person name="DeBarry J."/>
            <person name="Dreyer I."/>
            <person name="Elias M."/>
            <person name="Engstrom E.M."/>
            <person name="Estelle M."/>
            <person name="Feng L."/>
            <person name="Finet C."/>
            <person name="Floyd S.K."/>
            <person name="Frommer W.B."/>
            <person name="Fujita T."/>
            <person name="Gramzow L."/>
            <person name="Gutensohn M."/>
            <person name="Harholt J."/>
            <person name="Hattori M."/>
            <person name="Heyl A."/>
            <person name="Hirai T."/>
            <person name="Hiwatashi Y."/>
            <person name="Ishikawa M."/>
            <person name="Iwata M."/>
            <person name="Karol K.G."/>
            <person name="Koehler B."/>
            <person name="Kolukisaoglu U."/>
            <person name="Kubo M."/>
            <person name="Kurata T."/>
            <person name="Lalonde S."/>
            <person name="Li K."/>
            <person name="Li Y."/>
            <person name="Litt A."/>
            <person name="Lyons E."/>
            <person name="Manning G."/>
            <person name="Maruyama T."/>
            <person name="Michael T.P."/>
            <person name="Mikami K."/>
            <person name="Miyazaki S."/>
            <person name="Morinaga S."/>
            <person name="Murata T."/>
            <person name="Mueller-Roeber B."/>
            <person name="Nelson D.R."/>
            <person name="Obara M."/>
            <person name="Oguri Y."/>
            <person name="Olmstead R.G."/>
            <person name="Onodera N."/>
            <person name="Petersen B.L."/>
            <person name="Pils B."/>
            <person name="Prigge M."/>
            <person name="Rensing S.A."/>
            <person name="Riano-Pachon D.M."/>
            <person name="Roberts A.W."/>
            <person name="Sato Y."/>
            <person name="Scheller H.V."/>
            <person name="Schulz B."/>
            <person name="Schulz C."/>
            <person name="Shakirov E.V."/>
            <person name="Shibagaki N."/>
            <person name="Shinohara N."/>
            <person name="Shippen D.E."/>
            <person name="Soerensen I."/>
            <person name="Sotooka R."/>
            <person name="Sugimoto N."/>
            <person name="Sugita M."/>
            <person name="Sumikawa N."/>
            <person name="Tanurdzic M."/>
            <person name="Theissen G."/>
            <person name="Ulvskov P."/>
            <person name="Wakazuki S."/>
            <person name="Weng J.K."/>
            <person name="Willats W.W."/>
            <person name="Wipf D."/>
            <person name="Wolf P.G."/>
            <person name="Yang L."/>
            <person name="Zimmer A.D."/>
            <person name="Zhu Q."/>
            <person name="Mitros T."/>
            <person name="Hellsten U."/>
            <person name="Loque D."/>
            <person name="Otillar R."/>
            <person name="Salamov A."/>
            <person name="Schmutz J."/>
            <person name="Shapiro H."/>
            <person name="Lindquist E."/>
            <person name="Lucas S."/>
            <person name="Rokhsar D."/>
            <person name="Grigoriev I.V."/>
        </authorList>
    </citation>
    <scope>NUCLEOTIDE SEQUENCE [LARGE SCALE GENOMIC DNA]</scope>
</reference>
<dbReference type="SUPFAM" id="SSF48452">
    <property type="entry name" value="TPR-like"/>
    <property type="match status" value="1"/>
</dbReference>
<gene>
    <name evidence="1" type="ORF">SELMODRAFT_411739</name>
</gene>
<dbReference type="Gramene" id="EFJ27814">
    <property type="protein sequence ID" value="EFJ27814"/>
    <property type="gene ID" value="SELMODRAFT_411739"/>
</dbReference>
<evidence type="ECO:0000313" key="2">
    <source>
        <dbReference type="Proteomes" id="UP000001514"/>
    </source>
</evidence>
<organism evidence="2">
    <name type="scientific">Selaginella moellendorffii</name>
    <name type="common">Spikemoss</name>
    <dbReference type="NCBI Taxonomy" id="88036"/>
    <lineage>
        <taxon>Eukaryota</taxon>
        <taxon>Viridiplantae</taxon>
        <taxon>Streptophyta</taxon>
        <taxon>Embryophyta</taxon>
        <taxon>Tracheophyta</taxon>
        <taxon>Lycopodiopsida</taxon>
        <taxon>Selaginellales</taxon>
        <taxon>Selaginellaceae</taxon>
        <taxon>Selaginella</taxon>
    </lineage>
</organism>